<dbReference type="EMBL" id="NCXP01000009">
    <property type="protein sequence ID" value="OSC41126.1"/>
    <property type="molecule type" value="Genomic_DNA"/>
</dbReference>
<sequence>MWKYCVAVIAILLAGCGGQSFTGSKAAVSVASGADIRDALGKAGLKCTGYRPVATDDRQWGTESAADVGECELENEDVQLIVWKDNGQSRNWSGMVKALGCTAGKVIGKSSFDYVDGGLWTVFNTSQTLAKKVSDAIGGKPEHIDCDGQ</sequence>
<dbReference type="RefSeq" id="WP_085324932.1">
    <property type="nucleotide sequence ID" value="NZ_NCXP01000009.1"/>
</dbReference>
<evidence type="ECO:0008006" key="4">
    <source>
        <dbReference type="Google" id="ProtNLM"/>
    </source>
</evidence>
<proteinExistence type="predicted"/>
<accession>A0A1X2LVL8</accession>
<dbReference type="AlphaFoldDB" id="A0A1X2LVL8"/>
<reference evidence="2 3" key="1">
    <citation type="submission" date="2017-04" db="EMBL/GenBank/DDBJ databases">
        <title>The new phylogeny of genus Mycobacterium.</title>
        <authorList>
            <person name="Tortoli E."/>
            <person name="Trovato A."/>
            <person name="Cirillo D.M."/>
        </authorList>
    </citation>
    <scope>NUCLEOTIDE SEQUENCE [LARGE SCALE GENOMIC DNA]</scope>
    <source>
        <strain evidence="2 3">TBL 1200985</strain>
    </source>
</reference>
<dbReference type="PROSITE" id="PS51257">
    <property type="entry name" value="PROKAR_LIPOPROTEIN"/>
    <property type="match status" value="1"/>
</dbReference>
<protein>
    <recommendedName>
        <fullName evidence="4">DUF3558 domain-containing protein</fullName>
    </recommendedName>
</protein>
<evidence type="ECO:0000256" key="1">
    <source>
        <dbReference type="SAM" id="SignalP"/>
    </source>
</evidence>
<organism evidence="2 3">
    <name type="scientific">Mycobacterium decipiens</name>
    <dbReference type="NCBI Taxonomy" id="1430326"/>
    <lineage>
        <taxon>Bacteria</taxon>
        <taxon>Bacillati</taxon>
        <taxon>Actinomycetota</taxon>
        <taxon>Actinomycetes</taxon>
        <taxon>Mycobacteriales</taxon>
        <taxon>Mycobacteriaceae</taxon>
        <taxon>Mycobacterium</taxon>
    </lineage>
</organism>
<dbReference type="STRING" id="1430326.B8W66_10340"/>
<name>A0A1X2LVL8_9MYCO</name>
<feature type="signal peptide" evidence="1">
    <location>
        <begin position="1"/>
        <end position="22"/>
    </location>
</feature>
<keyword evidence="3" id="KW-1185">Reference proteome</keyword>
<evidence type="ECO:0000313" key="2">
    <source>
        <dbReference type="EMBL" id="OSC41126.1"/>
    </source>
</evidence>
<dbReference type="Proteomes" id="UP000193247">
    <property type="component" value="Unassembled WGS sequence"/>
</dbReference>
<gene>
    <name evidence="2" type="ORF">B8W66_10340</name>
</gene>
<feature type="chain" id="PRO_5038917346" description="DUF3558 domain-containing protein" evidence="1">
    <location>
        <begin position="23"/>
        <end position="149"/>
    </location>
</feature>
<keyword evidence="1" id="KW-0732">Signal</keyword>
<comment type="caution">
    <text evidence="2">The sequence shown here is derived from an EMBL/GenBank/DDBJ whole genome shotgun (WGS) entry which is preliminary data.</text>
</comment>
<evidence type="ECO:0000313" key="3">
    <source>
        <dbReference type="Proteomes" id="UP000193247"/>
    </source>
</evidence>